<organism evidence="1 2">
    <name type="scientific">Pistacia integerrima</name>
    <dbReference type="NCBI Taxonomy" id="434235"/>
    <lineage>
        <taxon>Eukaryota</taxon>
        <taxon>Viridiplantae</taxon>
        <taxon>Streptophyta</taxon>
        <taxon>Embryophyta</taxon>
        <taxon>Tracheophyta</taxon>
        <taxon>Spermatophyta</taxon>
        <taxon>Magnoliopsida</taxon>
        <taxon>eudicotyledons</taxon>
        <taxon>Gunneridae</taxon>
        <taxon>Pentapetalae</taxon>
        <taxon>rosids</taxon>
        <taxon>malvids</taxon>
        <taxon>Sapindales</taxon>
        <taxon>Anacardiaceae</taxon>
        <taxon>Pistacia</taxon>
    </lineage>
</organism>
<proteinExistence type="predicted"/>
<evidence type="ECO:0000313" key="1">
    <source>
        <dbReference type="EMBL" id="KAJ0049083.1"/>
    </source>
</evidence>
<evidence type="ECO:0000313" key="2">
    <source>
        <dbReference type="Proteomes" id="UP001163603"/>
    </source>
</evidence>
<keyword evidence="2" id="KW-1185">Reference proteome</keyword>
<sequence length="194" mass="21671">MGNCSFKGIADGFPNSIRVLTDSGTILELKSPKLAREVLENYPGYGIFPRGHASSPLADHERLVSGQFYYLLPLEKQQKQQVEVAEKLDLKWVEQMEPPKMSSADFVDSLASGSALEVLPSQGNGVWKVKLVISTKQLEEIFSEEVNTEALIEKMRMAASSASLTPRRTKNSWVVRWRKPALFNVFKVPTETGK</sequence>
<protein>
    <submittedName>
        <fullName evidence="1">Uncharacterized protein</fullName>
    </submittedName>
</protein>
<dbReference type="Proteomes" id="UP001163603">
    <property type="component" value="Chromosome 2"/>
</dbReference>
<comment type="caution">
    <text evidence="1">The sequence shown here is derived from an EMBL/GenBank/DDBJ whole genome shotgun (WGS) entry which is preliminary data.</text>
</comment>
<reference evidence="2" key="1">
    <citation type="journal article" date="2023" name="G3 (Bethesda)">
        <title>Genome assembly and association tests identify interacting loci associated with vigor, precocity, and sex in interspecific pistachio rootstocks.</title>
        <authorList>
            <person name="Palmer W."/>
            <person name="Jacygrad E."/>
            <person name="Sagayaradj S."/>
            <person name="Cavanaugh K."/>
            <person name="Han R."/>
            <person name="Bertier L."/>
            <person name="Beede B."/>
            <person name="Kafkas S."/>
            <person name="Golino D."/>
            <person name="Preece J."/>
            <person name="Michelmore R."/>
        </authorList>
    </citation>
    <scope>NUCLEOTIDE SEQUENCE [LARGE SCALE GENOMIC DNA]</scope>
</reference>
<name>A0ACC0ZEV1_9ROSI</name>
<dbReference type="EMBL" id="CM047737">
    <property type="protein sequence ID" value="KAJ0049083.1"/>
    <property type="molecule type" value="Genomic_DNA"/>
</dbReference>
<gene>
    <name evidence="1" type="ORF">Pint_14904</name>
</gene>
<accession>A0ACC0ZEV1</accession>